<dbReference type="PANTHER" id="PTHR22911:SF137">
    <property type="entry name" value="SOLUTE CARRIER FAMILY 35 MEMBER G2-RELATED"/>
    <property type="match status" value="1"/>
</dbReference>
<dbReference type="RefSeq" id="WP_290359031.1">
    <property type="nucleotide sequence ID" value="NZ_JAUHHC010000003.1"/>
</dbReference>
<evidence type="ECO:0000256" key="1">
    <source>
        <dbReference type="ARBA" id="ARBA00004651"/>
    </source>
</evidence>
<feature type="transmembrane region" description="Helical" evidence="8">
    <location>
        <begin position="239"/>
        <end position="256"/>
    </location>
</feature>
<feature type="transmembrane region" description="Helical" evidence="8">
    <location>
        <begin position="34"/>
        <end position="55"/>
    </location>
</feature>
<protein>
    <submittedName>
        <fullName evidence="10">EamA family transporter RarD</fullName>
    </submittedName>
</protein>
<evidence type="ECO:0000256" key="4">
    <source>
        <dbReference type="ARBA" id="ARBA00022475"/>
    </source>
</evidence>
<keyword evidence="6 8" id="KW-1133">Transmembrane helix</keyword>
<evidence type="ECO:0000256" key="5">
    <source>
        <dbReference type="ARBA" id="ARBA00022692"/>
    </source>
</evidence>
<evidence type="ECO:0000256" key="2">
    <source>
        <dbReference type="ARBA" id="ARBA00007362"/>
    </source>
</evidence>
<dbReference type="EMBL" id="JAUHHC010000003">
    <property type="protein sequence ID" value="MDN3920706.1"/>
    <property type="molecule type" value="Genomic_DNA"/>
</dbReference>
<feature type="transmembrane region" description="Helical" evidence="8">
    <location>
        <begin position="146"/>
        <end position="162"/>
    </location>
</feature>
<keyword evidence="3" id="KW-0813">Transport</keyword>
<feature type="transmembrane region" description="Helical" evidence="8">
    <location>
        <begin position="207"/>
        <end position="227"/>
    </location>
</feature>
<feature type="transmembrane region" description="Helical" evidence="8">
    <location>
        <begin position="174"/>
        <end position="195"/>
    </location>
</feature>
<reference evidence="10 11" key="1">
    <citation type="submission" date="2023-06" db="EMBL/GenBank/DDBJ databases">
        <title>Pelomonas sp. PFR6 16S ribosomal RNA gene Genome sequencing and assembly.</title>
        <authorList>
            <person name="Woo H."/>
        </authorList>
    </citation>
    <scope>NUCLEOTIDE SEQUENCE [LARGE SCALE GENOMIC DNA]</scope>
    <source>
        <strain evidence="10 11">PFR6</strain>
    </source>
</reference>
<dbReference type="Proteomes" id="UP001228044">
    <property type="component" value="Unassembled WGS sequence"/>
</dbReference>
<accession>A0ABT8DRP7</accession>
<feature type="domain" description="EamA" evidence="9">
    <location>
        <begin position="3"/>
        <end position="139"/>
    </location>
</feature>
<proteinExistence type="inferred from homology"/>
<feature type="transmembrane region" description="Helical" evidence="8">
    <location>
        <begin position="262"/>
        <end position="280"/>
    </location>
</feature>
<keyword evidence="11" id="KW-1185">Reference proteome</keyword>
<evidence type="ECO:0000259" key="9">
    <source>
        <dbReference type="Pfam" id="PF00892"/>
    </source>
</evidence>
<evidence type="ECO:0000256" key="7">
    <source>
        <dbReference type="ARBA" id="ARBA00023136"/>
    </source>
</evidence>
<gene>
    <name evidence="10" type="primary">rarD</name>
    <name evidence="10" type="ORF">QWJ38_10485</name>
</gene>
<dbReference type="InterPro" id="IPR037185">
    <property type="entry name" value="EmrE-like"/>
</dbReference>
<evidence type="ECO:0000256" key="3">
    <source>
        <dbReference type="ARBA" id="ARBA00022448"/>
    </source>
</evidence>
<keyword evidence="4" id="KW-1003">Cell membrane</keyword>
<keyword evidence="5 8" id="KW-0812">Transmembrane</keyword>
<dbReference type="PANTHER" id="PTHR22911">
    <property type="entry name" value="ACYL-MALONYL CONDENSING ENZYME-RELATED"/>
    <property type="match status" value="1"/>
</dbReference>
<sequence>MNPGIAYAALAYLLWGLFPLYFKQLTEVPALEVIAHRTLWSLAFVALLMTVLRRWAWAPAVLRKPRLLGLFGLSASLLVVNSLAYVWAVQQGHVLEASLGYFINPLVNVALGFVFLRERPRPLQWAAVGLATAGVLWMTVQTGRAPWIALVIALSFGFYGLVRKTAPLGAMEGLTLETLLVAPVAAGALALWTAQGHSAFVAGTSAQLGWLLLAGPVTAIPLLLFAAGARRLPLTTLGLIQYISPSMQFLLGVFLFREPLEPARLTAFACIWAALAIYSLEGLWRGRRAAALSAV</sequence>
<keyword evidence="7 8" id="KW-0472">Membrane</keyword>
<organism evidence="10 11">
    <name type="scientific">Roseateles violae</name>
    <dbReference type="NCBI Taxonomy" id="3058042"/>
    <lineage>
        <taxon>Bacteria</taxon>
        <taxon>Pseudomonadati</taxon>
        <taxon>Pseudomonadota</taxon>
        <taxon>Betaproteobacteria</taxon>
        <taxon>Burkholderiales</taxon>
        <taxon>Sphaerotilaceae</taxon>
        <taxon>Roseateles</taxon>
    </lineage>
</organism>
<evidence type="ECO:0000313" key="10">
    <source>
        <dbReference type="EMBL" id="MDN3920706.1"/>
    </source>
</evidence>
<dbReference type="SUPFAM" id="SSF103481">
    <property type="entry name" value="Multidrug resistance efflux transporter EmrE"/>
    <property type="match status" value="2"/>
</dbReference>
<dbReference type="InterPro" id="IPR000620">
    <property type="entry name" value="EamA_dom"/>
</dbReference>
<feature type="transmembrane region" description="Helical" evidence="8">
    <location>
        <begin position="5"/>
        <end position="22"/>
    </location>
</feature>
<feature type="transmembrane region" description="Helical" evidence="8">
    <location>
        <begin position="123"/>
        <end position="140"/>
    </location>
</feature>
<dbReference type="Pfam" id="PF00892">
    <property type="entry name" value="EamA"/>
    <property type="match status" value="1"/>
</dbReference>
<name>A0ABT8DRP7_9BURK</name>
<evidence type="ECO:0000256" key="6">
    <source>
        <dbReference type="ARBA" id="ARBA00022989"/>
    </source>
</evidence>
<feature type="transmembrane region" description="Helical" evidence="8">
    <location>
        <begin position="99"/>
        <end position="116"/>
    </location>
</feature>
<dbReference type="NCBIfam" id="TIGR00688">
    <property type="entry name" value="rarD"/>
    <property type="match status" value="1"/>
</dbReference>
<dbReference type="InterPro" id="IPR004626">
    <property type="entry name" value="RarD"/>
</dbReference>
<comment type="subcellular location">
    <subcellularLocation>
        <location evidence="1">Cell membrane</location>
        <topology evidence="1">Multi-pass membrane protein</topology>
    </subcellularLocation>
</comment>
<feature type="transmembrane region" description="Helical" evidence="8">
    <location>
        <begin position="67"/>
        <end position="87"/>
    </location>
</feature>
<evidence type="ECO:0000313" key="11">
    <source>
        <dbReference type="Proteomes" id="UP001228044"/>
    </source>
</evidence>
<comment type="similarity">
    <text evidence="2">Belongs to the EamA transporter family.</text>
</comment>
<comment type="caution">
    <text evidence="10">The sequence shown here is derived from an EMBL/GenBank/DDBJ whole genome shotgun (WGS) entry which is preliminary data.</text>
</comment>
<evidence type="ECO:0000256" key="8">
    <source>
        <dbReference type="SAM" id="Phobius"/>
    </source>
</evidence>